<keyword evidence="9" id="KW-1185">Reference proteome</keyword>
<evidence type="ECO:0000256" key="6">
    <source>
        <dbReference type="ARBA" id="ARBA00023157"/>
    </source>
</evidence>
<feature type="signal peptide" evidence="7">
    <location>
        <begin position="1"/>
        <end position="28"/>
    </location>
</feature>
<keyword evidence="6" id="KW-1015">Disulfide bond</keyword>
<proteinExistence type="inferred from homology"/>
<feature type="chain" id="PRO_5029724109" description="Rapid ALkalinization Factor" evidence="7">
    <location>
        <begin position="29"/>
        <end position="123"/>
    </location>
</feature>
<evidence type="ECO:0000256" key="3">
    <source>
        <dbReference type="ARBA" id="ARBA00022525"/>
    </source>
</evidence>
<accession>A0A7N0V542</accession>
<keyword evidence="3" id="KW-0964">Secreted</keyword>
<evidence type="ECO:0008006" key="10">
    <source>
        <dbReference type="Google" id="ProtNLM"/>
    </source>
</evidence>
<dbReference type="PANTHER" id="PTHR33136:SF89">
    <property type="entry name" value="PROTEIN RALF-LIKE 19"/>
    <property type="match status" value="1"/>
</dbReference>
<evidence type="ECO:0000256" key="2">
    <source>
        <dbReference type="ARBA" id="ARBA00009178"/>
    </source>
</evidence>
<dbReference type="GO" id="GO:0009506">
    <property type="term" value="C:plasmodesma"/>
    <property type="evidence" value="ECO:0007669"/>
    <property type="project" value="TreeGrafter"/>
</dbReference>
<organism evidence="8 9">
    <name type="scientific">Kalanchoe fedtschenkoi</name>
    <name type="common">Lavender scallops</name>
    <name type="synonym">South American air plant</name>
    <dbReference type="NCBI Taxonomy" id="63787"/>
    <lineage>
        <taxon>Eukaryota</taxon>
        <taxon>Viridiplantae</taxon>
        <taxon>Streptophyta</taxon>
        <taxon>Embryophyta</taxon>
        <taxon>Tracheophyta</taxon>
        <taxon>Spermatophyta</taxon>
        <taxon>Magnoliopsida</taxon>
        <taxon>eudicotyledons</taxon>
        <taxon>Gunneridae</taxon>
        <taxon>Pentapetalae</taxon>
        <taxon>Saxifragales</taxon>
        <taxon>Crassulaceae</taxon>
        <taxon>Kalanchoe</taxon>
    </lineage>
</organism>
<evidence type="ECO:0000256" key="7">
    <source>
        <dbReference type="SAM" id="SignalP"/>
    </source>
</evidence>
<comment type="subcellular location">
    <subcellularLocation>
        <location evidence="1">Secreted</location>
    </subcellularLocation>
</comment>
<dbReference type="GO" id="GO:0005179">
    <property type="term" value="F:hormone activity"/>
    <property type="evidence" value="ECO:0007669"/>
    <property type="project" value="UniProtKB-KW"/>
</dbReference>
<dbReference type="PANTHER" id="PTHR33136">
    <property type="entry name" value="RAPID ALKALINIZATION FACTOR-LIKE"/>
    <property type="match status" value="1"/>
</dbReference>
<dbReference type="GO" id="GO:0005576">
    <property type="term" value="C:extracellular region"/>
    <property type="evidence" value="ECO:0007669"/>
    <property type="project" value="UniProtKB-SubCell"/>
</dbReference>
<dbReference type="Gramene" id="Kaladp0101s0203.1.v1.1">
    <property type="protein sequence ID" value="Kaladp0101s0203.1.v1.1.CDS.1"/>
    <property type="gene ID" value="Kaladp0101s0203.v1.1"/>
</dbReference>
<evidence type="ECO:0000256" key="5">
    <source>
        <dbReference type="ARBA" id="ARBA00022729"/>
    </source>
</evidence>
<name>A0A7N0V542_KALFE</name>
<evidence type="ECO:0000313" key="8">
    <source>
        <dbReference type="EnsemblPlants" id="Kaladp0101s0203.1.v1.1.CDS.1"/>
    </source>
</evidence>
<dbReference type="OMA" id="YAALMRN"/>
<dbReference type="Pfam" id="PF05498">
    <property type="entry name" value="RALF"/>
    <property type="match status" value="1"/>
</dbReference>
<keyword evidence="5 7" id="KW-0732">Signal</keyword>
<dbReference type="GO" id="GO:0019722">
    <property type="term" value="P:calcium-mediated signaling"/>
    <property type="evidence" value="ECO:0007669"/>
    <property type="project" value="TreeGrafter"/>
</dbReference>
<evidence type="ECO:0000256" key="1">
    <source>
        <dbReference type="ARBA" id="ARBA00004613"/>
    </source>
</evidence>
<dbReference type="Proteomes" id="UP000594263">
    <property type="component" value="Unplaced"/>
</dbReference>
<evidence type="ECO:0000313" key="9">
    <source>
        <dbReference type="Proteomes" id="UP000594263"/>
    </source>
</evidence>
<evidence type="ECO:0000256" key="4">
    <source>
        <dbReference type="ARBA" id="ARBA00022702"/>
    </source>
</evidence>
<comment type="similarity">
    <text evidence="2">Belongs to the plant rapid alkalinization factor (RALF) family.</text>
</comment>
<dbReference type="AlphaFoldDB" id="A0A7N0V542"/>
<protein>
    <recommendedName>
        <fullName evidence="10">Rapid ALkalinization Factor</fullName>
    </recommendedName>
</protein>
<keyword evidence="4" id="KW-0372">Hormone</keyword>
<sequence length="123" mass="13584">MPDLLSRLALLLLLFLSIAISLLSVAHSSCASSPVNGTGSSHWMVDDEAEEQATTGSSLWEDHRRALAQNNNAKYISYSALKKNSVPCNKKGTSYYNCSTRQKANPYNRGCSQVTNCYRYTDL</sequence>
<dbReference type="InterPro" id="IPR008801">
    <property type="entry name" value="RALF"/>
</dbReference>
<reference evidence="8" key="1">
    <citation type="submission" date="2021-01" db="UniProtKB">
        <authorList>
            <consortium name="EnsemblPlants"/>
        </authorList>
    </citation>
    <scope>IDENTIFICATION</scope>
</reference>
<dbReference type="EnsemblPlants" id="Kaladp0101s0203.1.v1.1">
    <property type="protein sequence ID" value="Kaladp0101s0203.1.v1.1.CDS.1"/>
    <property type="gene ID" value="Kaladp0101s0203.v1.1"/>
</dbReference>